<name>A0ABX1VCU0_9PLAN</name>
<comment type="caution">
    <text evidence="3">The sequence shown here is derived from an EMBL/GenBank/DDBJ whole genome shotgun (WGS) entry which is preliminary data.</text>
</comment>
<dbReference type="RefSeq" id="WP_171184609.1">
    <property type="nucleotide sequence ID" value="NZ_WTPX01000023.1"/>
</dbReference>
<keyword evidence="1" id="KW-0732">Signal</keyword>
<sequence>MPAAPLLLAALACLAPAGAATADANASDQWPRFRGPDGTAVAEGAFPDTFDAKALSWSAPLLGTGSSSPAVWGDAVFVTSADGPRRLLYRIDAATGDLAWMKDVQVNPDGPPATPGLHARNDPASATPTVDATRVFTLFSDGERMVLNAYTHSGEELWRRDLGPFVGQHGHGTSPIRVDLPEDDLPEAESARELLVLTNDQDGAGGVLALDATTGETVWTTERASEKVAYATPTVLRRPGKPLTLVTASGSAGIMALDAATGAELWRTGEMPARVVASPVIAGGKAWALCGAGGAGKLLVGANLETGAVEVEHTRSLPYVPTPAAANGLLFLWGDRGVVTVLDAENGEALWTERVGGNYSGSPIVVGDAVVCVTMDGVVTALDAARKYRLRGTSPLGADTQATPAVAGGRAFFRLEDRLICLPLEPTAAL</sequence>
<accession>A0ABX1VCU0</accession>
<evidence type="ECO:0000313" key="4">
    <source>
        <dbReference type="Proteomes" id="UP000609651"/>
    </source>
</evidence>
<keyword evidence="4" id="KW-1185">Reference proteome</keyword>
<feature type="domain" description="Pyrrolo-quinoline quinone repeat" evidence="2">
    <location>
        <begin position="323"/>
        <end position="415"/>
    </location>
</feature>
<reference evidence="3 4" key="1">
    <citation type="journal article" date="2020" name="Syst. Appl. Microbiol.">
        <title>Alienimonas chondri sp. nov., a novel planctomycete isolated from the biofilm of the red alga Chondrus crispus.</title>
        <authorList>
            <person name="Vitorino I."/>
            <person name="Albuquerque L."/>
            <person name="Wiegand S."/>
            <person name="Kallscheuer N."/>
            <person name="da Costa M.S."/>
            <person name="Lobo-da-Cunha A."/>
            <person name="Jogler C."/>
            <person name="Lage O.M."/>
        </authorList>
    </citation>
    <scope>NUCLEOTIDE SEQUENCE [LARGE SCALE GENOMIC DNA]</scope>
    <source>
        <strain evidence="3 4">LzC2</strain>
    </source>
</reference>
<dbReference type="Gene3D" id="2.130.10.10">
    <property type="entry name" value="YVTN repeat-like/Quinoprotein amine dehydrogenase"/>
    <property type="match status" value="2"/>
</dbReference>
<evidence type="ECO:0000313" key="3">
    <source>
        <dbReference type="EMBL" id="NNJ25037.1"/>
    </source>
</evidence>
<evidence type="ECO:0000256" key="1">
    <source>
        <dbReference type="SAM" id="SignalP"/>
    </source>
</evidence>
<protein>
    <submittedName>
        <fullName evidence="3">Outer membrane protein assembly factor BamB</fullName>
    </submittedName>
</protein>
<feature type="signal peptide" evidence="1">
    <location>
        <begin position="1"/>
        <end position="22"/>
    </location>
</feature>
<dbReference type="InterPro" id="IPR015943">
    <property type="entry name" value="WD40/YVTN_repeat-like_dom_sf"/>
</dbReference>
<dbReference type="PANTHER" id="PTHR34512:SF30">
    <property type="entry name" value="OUTER MEMBRANE PROTEIN ASSEMBLY FACTOR BAMB"/>
    <property type="match status" value="1"/>
</dbReference>
<dbReference type="Pfam" id="PF13360">
    <property type="entry name" value="PQQ_2"/>
    <property type="match status" value="3"/>
</dbReference>
<dbReference type="Proteomes" id="UP000609651">
    <property type="component" value="Unassembled WGS sequence"/>
</dbReference>
<feature type="domain" description="Pyrrolo-quinoline quinone repeat" evidence="2">
    <location>
        <begin position="54"/>
        <end position="108"/>
    </location>
</feature>
<dbReference type="SUPFAM" id="SSF50998">
    <property type="entry name" value="Quinoprotein alcohol dehydrogenase-like"/>
    <property type="match status" value="1"/>
</dbReference>
<proteinExistence type="predicted"/>
<feature type="domain" description="Pyrrolo-quinoline quinone repeat" evidence="2">
    <location>
        <begin position="205"/>
        <end position="310"/>
    </location>
</feature>
<dbReference type="InterPro" id="IPR018391">
    <property type="entry name" value="PQQ_b-propeller_rpt"/>
</dbReference>
<dbReference type="EMBL" id="WTPX01000023">
    <property type="protein sequence ID" value="NNJ25037.1"/>
    <property type="molecule type" value="Genomic_DNA"/>
</dbReference>
<dbReference type="InterPro" id="IPR011047">
    <property type="entry name" value="Quinoprotein_ADH-like_sf"/>
</dbReference>
<feature type="chain" id="PRO_5046796767" evidence="1">
    <location>
        <begin position="23"/>
        <end position="430"/>
    </location>
</feature>
<dbReference type="SMART" id="SM00564">
    <property type="entry name" value="PQQ"/>
    <property type="match status" value="6"/>
</dbReference>
<dbReference type="InterPro" id="IPR002372">
    <property type="entry name" value="PQQ_rpt_dom"/>
</dbReference>
<organism evidence="3 4">
    <name type="scientific">Alienimonas chondri</name>
    <dbReference type="NCBI Taxonomy" id="2681879"/>
    <lineage>
        <taxon>Bacteria</taxon>
        <taxon>Pseudomonadati</taxon>
        <taxon>Planctomycetota</taxon>
        <taxon>Planctomycetia</taxon>
        <taxon>Planctomycetales</taxon>
        <taxon>Planctomycetaceae</taxon>
        <taxon>Alienimonas</taxon>
    </lineage>
</organism>
<dbReference type="PANTHER" id="PTHR34512">
    <property type="entry name" value="CELL SURFACE PROTEIN"/>
    <property type="match status" value="1"/>
</dbReference>
<gene>
    <name evidence="3" type="primary">bamB_6</name>
    <name evidence="3" type="ORF">LzC2_10990</name>
</gene>
<evidence type="ECO:0000259" key="2">
    <source>
        <dbReference type="Pfam" id="PF13360"/>
    </source>
</evidence>